<keyword evidence="1" id="KW-1133">Transmembrane helix</keyword>
<evidence type="ECO:0000313" key="2">
    <source>
        <dbReference type="EMBL" id="RCH96324.1"/>
    </source>
</evidence>
<dbReference type="OrthoDB" id="42889at2759"/>
<organism evidence="2 3">
    <name type="scientific">Rhizopus stolonifer</name>
    <name type="common">Rhizopus nigricans</name>
    <dbReference type="NCBI Taxonomy" id="4846"/>
    <lineage>
        <taxon>Eukaryota</taxon>
        <taxon>Fungi</taxon>
        <taxon>Fungi incertae sedis</taxon>
        <taxon>Mucoromycota</taxon>
        <taxon>Mucoromycotina</taxon>
        <taxon>Mucoromycetes</taxon>
        <taxon>Mucorales</taxon>
        <taxon>Mucorineae</taxon>
        <taxon>Rhizopodaceae</taxon>
        <taxon>Rhizopus</taxon>
    </lineage>
</organism>
<dbReference type="EMBL" id="PJQM01002322">
    <property type="protein sequence ID" value="RCH96324.1"/>
    <property type="molecule type" value="Genomic_DNA"/>
</dbReference>
<dbReference type="AlphaFoldDB" id="A0A367K284"/>
<feature type="non-terminal residue" evidence="2">
    <location>
        <position position="1"/>
    </location>
</feature>
<dbReference type="STRING" id="4846.A0A367K284"/>
<keyword evidence="3" id="KW-1185">Reference proteome</keyword>
<evidence type="ECO:0000256" key="1">
    <source>
        <dbReference type="SAM" id="Phobius"/>
    </source>
</evidence>
<gene>
    <name evidence="2" type="primary">NDUFV1</name>
    <name evidence="2" type="ORF">CU098_006251</name>
</gene>
<dbReference type="Gene3D" id="1.20.1440.230">
    <property type="entry name" value="NADH-ubiquinone oxidoreductase 51kDa subunit, iron-sulphur binding domain"/>
    <property type="match status" value="1"/>
</dbReference>
<proteinExistence type="predicted"/>
<reference evidence="2 3" key="1">
    <citation type="journal article" date="2018" name="G3 (Bethesda)">
        <title>Phylogenetic and Phylogenomic Definition of Rhizopus Species.</title>
        <authorList>
            <person name="Gryganskyi A.P."/>
            <person name="Golan J."/>
            <person name="Dolatabadi S."/>
            <person name="Mondo S."/>
            <person name="Robb S."/>
            <person name="Idnurm A."/>
            <person name="Muszewska A."/>
            <person name="Steczkiewicz K."/>
            <person name="Masonjones S."/>
            <person name="Liao H.L."/>
            <person name="Gajdeczka M.T."/>
            <person name="Anike F."/>
            <person name="Vuek A."/>
            <person name="Anishchenko I.M."/>
            <person name="Voigt K."/>
            <person name="de Hoog G.S."/>
            <person name="Smith M.E."/>
            <person name="Heitman J."/>
            <person name="Vilgalys R."/>
            <person name="Stajich J.E."/>
        </authorList>
    </citation>
    <scope>NUCLEOTIDE SEQUENCE [LARGE SCALE GENOMIC DNA]</scope>
    <source>
        <strain evidence="2 3">LSU 92-RS-03</strain>
    </source>
</reference>
<keyword evidence="1" id="KW-0812">Transmembrane</keyword>
<comment type="caution">
    <text evidence="2">The sequence shown here is derived from an EMBL/GenBank/DDBJ whole genome shotgun (WGS) entry which is preliminary data.</text>
</comment>
<name>A0A367K284_RHIST</name>
<dbReference type="Proteomes" id="UP000253551">
    <property type="component" value="Unassembled WGS sequence"/>
</dbReference>
<protein>
    <submittedName>
        <fullName evidence="2">Ndufv1NADH dehydrogenase flavo protein subunit 1</fullName>
    </submittedName>
</protein>
<feature type="transmembrane region" description="Helical" evidence="1">
    <location>
        <begin position="18"/>
        <end position="35"/>
    </location>
</feature>
<accession>A0A367K284</accession>
<keyword evidence="1" id="KW-0472">Membrane</keyword>
<sequence length="96" mass="10858">IYSDTLCDVTSGLVTGMLKFYFVSQVFALLAIVVMKKSTDVVRVISKFVWELARQSEGHTIFALGHATLWSIQGLVCHFRLEIEERMAKPDFSSRS</sequence>
<dbReference type="InterPro" id="IPR037207">
    <property type="entry name" value="Nuop51_4Fe4S-bd_sf"/>
</dbReference>
<evidence type="ECO:0000313" key="3">
    <source>
        <dbReference type="Proteomes" id="UP000253551"/>
    </source>
</evidence>